<comment type="subcellular location">
    <subcellularLocation>
        <location evidence="1">Cell envelope</location>
    </subcellularLocation>
</comment>
<proteinExistence type="inferred from homology"/>
<comment type="caution">
    <text evidence="6">The sequence shown here is derived from an EMBL/GenBank/DDBJ whole genome shotgun (WGS) entry which is preliminary data.</text>
</comment>
<dbReference type="PANTHER" id="PTHR46847">
    <property type="entry name" value="D-ALLOSE-BINDING PERIPLASMIC PROTEIN-RELATED"/>
    <property type="match status" value="1"/>
</dbReference>
<feature type="domain" description="Periplasmic binding protein" evidence="5">
    <location>
        <begin position="47"/>
        <end position="297"/>
    </location>
</feature>
<reference evidence="6 7" key="1">
    <citation type="submission" date="2016-06" db="EMBL/GenBank/DDBJ databases">
        <title>Genome sequence of Clostridium acetireducens DSM 10703.</title>
        <authorList>
            <person name="Poehlein A."/>
            <person name="Fluechter S."/>
            <person name="Duerre P."/>
            <person name="Daniel R."/>
        </authorList>
    </citation>
    <scope>NUCLEOTIDE SEQUENCE [LARGE SCALE GENOMIC DNA]</scope>
    <source>
        <strain evidence="6 7">DSM 10703</strain>
    </source>
</reference>
<dbReference type="RefSeq" id="WP_070111177.1">
    <property type="nucleotide sequence ID" value="NZ_LZFO01000043.1"/>
</dbReference>
<dbReference type="InterPro" id="IPR025997">
    <property type="entry name" value="SBP_2_dom"/>
</dbReference>
<evidence type="ECO:0000259" key="5">
    <source>
        <dbReference type="Pfam" id="PF13407"/>
    </source>
</evidence>
<dbReference type="STRING" id="1121290.CLAOCE_21180"/>
<organism evidence="6 7">
    <name type="scientific">Clostridium acetireducens DSM 10703</name>
    <dbReference type="NCBI Taxonomy" id="1121290"/>
    <lineage>
        <taxon>Bacteria</taxon>
        <taxon>Bacillati</taxon>
        <taxon>Bacillota</taxon>
        <taxon>Clostridia</taxon>
        <taxon>Eubacteriales</taxon>
        <taxon>Clostridiaceae</taxon>
        <taxon>Clostridium</taxon>
    </lineage>
</organism>
<dbReference type="PATRIC" id="fig|1121290.3.peg.2129"/>
<dbReference type="NCBIfam" id="NF007936">
    <property type="entry name" value="PRK10653.1"/>
    <property type="match status" value="1"/>
</dbReference>
<dbReference type="FunFam" id="3.40.50.2300:FF:000054">
    <property type="entry name" value="RbsB (Ribose ABC transporter)"/>
    <property type="match status" value="1"/>
</dbReference>
<evidence type="ECO:0000256" key="4">
    <source>
        <dbReference type="SAM" id="SignalP"/>
    </source>
</evidence>
<name>A0A1E8EWY2_9CLOT</name>
<dbReference type="GO" id="GO:0030313">
    <property type="term" value="C:cell envelope"/>
    <property type="evidence" value="ECO:0007669"/>
    <property type="project" value="UniProtKB-SubCell"/>
</dbReference>
<dbReference type="Pfam" id="PF13407">
    <property type="entry name" value="Peripla_BP_4"/>
    <property type="match status" value="1"/>
</dbReference>
<dbReference type="CDD" id="cd06323">
    <property type="entry name" value="PBP1_ribose_binding"/>
    <property type="match status" value="1"/>
</dbReference>
<keyword evidence="7" id="KW-1185">Reference proteome</keyword>
<dbReference type="InterPro" id="IPR028082">
    <property type="entry name" value="Peripla_BP_I"/>
</dbReference>
<evidence type="ECO:0000313" key="6">
    <source>
        <dbReference type="EMBL" id="OFI01503.1"/>
    </source>
</evidence>
<evidence type="ECO:0000256" key="3">
    <source>
        <dbReference type="ARBA" id="ARBA00022729"/>
    </source>
</evidence>
<dbReference type="GO" id="GO:0030246">
    <property type="term" value="F:carbohydrate binding"/>
    <property type="evidence" value="ECO:0007669"/>
    <property type="project" value="UniProtKB-ARBA"/>
</dbReference>
<dbReference type="PANTHER" id="PTHR46847:SF1">
    <property type="entry name" value="D-ALLOSE-BINDING PERIPLASMIC PROTEIN-RELATED"/>
    <property type="match status" value="1"/>
</dbReference>
<evidence type="ECO:0000256" key="2">
    <source>
        <dbReference type="ARBA" id="ARBA00007639"/>
    </source>
</evidence>
<dbReference type="Gene3D" id="3.40.50.2300">
    <property type="match status" value="2"/>
</dbReference>
<comment type="similarity">
    <text evidence="2">Belongs to the bacterial solute-binding protein 2 family.</text>
</comment>
<feature type="signal peptide" evidence="4">
    <location>
        <begin position="1"/>
        <end position="23"/>
    </location>
</feature>
<evidence type="ECO:0000256" key="1">
    <source>
        <dbReference type="ARBA" id="ARBA00004196"/>
    </source>
</evidence>
<dbReference type="AlphaFoldDB" id="A0A1E8EWY2"/>
<gene>
    <name evidence="6" type="primary">rbsB</name>
    <name evidence="6" type="ORF">CLOACE_21180</name>
</gene>
<sequence>MKKISNKVLSLFLTGIIAFATLAGCGQQGAKKGNETKKETTTASKKIGMIVSTLNNPFFVSMKEGAAKKAKEMGYELVILDSQNDAAKERANVEDLVQQGVSALIVNPTDSDAVGNAIKVANDKKVPVLTVDRKANSGNVVSHIASDNIKGGNMAGEFILEKLGGKANIVELQGIPGASATRDRGKGFHEAVDGKAGVKVVATQPADFDRQKGLNVMENIMQGNAKFDAVFAHNDEMALGAIKALKDKKVVIVGFDGNEDAKKAVDEGKLTATIAQQPDLMGSLAVENAIKVIKGEKVANEIPVDLKIIKK</sequence>
<dbReference type="Proteomes" id="UP000175744">
    <property type="component" value="Unassembled WGS sequence"/>
</dbReference>
<dbReference type="PROSITE" id="PS51257">
    <property type="entry name" value="PROKAR_LIPOPROTEIN"/>
    <property type="match status" value="1"/>
</dbReference>
<dbReference type="SUPFAM" id="SSF53822">
    <property type="entry name" value="Periplasmic binding protein-like I"/>
    <property type="match status" value="1"/>
</dbReference>
<protein>
    <submittedName>
        <fullName evidence="6">D-ribose-binding periplasmic protein</fullName>
    </submittedName>
</protein>
<dbReference type="OrthoDB" id="9769193at2"/>
<keyword evidence="3 4" id="KW-0732">Signal</keyword>
<evidence type="ECO:0000313" key="7">
    <source>
        <dbReference type="Proteomes" id="UP000175744"/>
    </source>
</evidence>
<dbReference type="EMBL" id="LZFO01000043">
    <property type="protein sequence ID" value="OFI01503.1"/>
    <property type="molecule type" value="Genomic_DNA"/>
</dbReference>
<feature type="chain" id="PRO_5039442019" evidence="4">
    <location>
        <begin position="24"/>
        <end position="311"/>
    </location>
</feature>
<accession>A0A1E8EWY2</accession>